<dbReference type="GO" id="GO:0016459">
    <property type="term" value="C:myosin complex"/>
    <property type="evidence" value="ECO:0007669"/>
    <property type="project" value="InterPro"/>
</dbReference>
<dbReference type="AlphaFoldDB" id="A0A177B989"/>
<feature type="coiled-coil region" evidence="2">
    <location>
        <begin position="426"/>
        <end position="629"/>
    </location>
</feature>
<evidence type="ECO:0000256" key="2">
    <source>
        <dbReference type="SAM" id="Coils"/>
    </source>
</evidence>
<dbReference type="OrthoDB" id="2018427at2759"/>
<dbReference type="Proteomes" id="UP000078046">
    <property type="component" value="Unassembled WGS sequence"/>
</dbReference>
<accession>A0A177B989</accession>
<feature type="region of interest" description="Disordered" evidence="3">
    <location>
        <begin position="1"/>
        <end position="31"/>
    </location>
</feature>
<gene>
    <name evidence="5" type="ORF">A3Q56_01452</name>
</gene>
<sequence>MNSRKSDDDYNIGQRYPVYRGMSPTSEHRMEKKMNELEEVVEIERDARLRMEKEYSDLSIKFESTLDQLQELEDLQSGQNELIRRTEHDNKKQKNEIMKINTEYEMTILNLKKKNQETLTEVTEQLENINRKSNRIDKENEQYKVQLDAISIQLNEIQKKKIQSDTKIENLEENIRRIRQENDNLKKERLYLVEQRNSLAIINEDYERKIKTIEIDLNEKNSSFLKNTDQLNELKEYASDIEKENNQLGSINNNMKLEIDTLGQRLDDEIMMTQTLRDKINRENNERAATRQNFDKHVLPGHLWHDSAAIKIETELNLMNDQCEELRKTNTKLNYELQSVAQENENKIRHEILKYKKTLEIERNEFAKQQQNISYANSELNKANKLLATRVKELEMLISGEQKNNMEMKDSLISCERKQTILLNEMDELKSHLESSERTKKALQLDLHEEESQLSELKNSYSLLIREKRKMENELATTMASLEDLQKIKQHVEESVDRILGEHSKLQEEFKIEQEALRISEQEKRKLGEDVGKLSRQLEKAEINSNSDSKKTTQKLKTQIKQYENDCDTYQKIIKEHKNIIKKIEKQLSVQKNSTEEYEKCNKDLCEKLDDGKSKIKTIKRQLDETEEVLSITMAKYKKCQNILNEYDQKSSDFMHRVTYMSVPGSTNKIGNYVAKRIETPRRTRACSVNREVTRIVRI</sequence>
<evidence type="ECO:0000256" key="3">
    <source>
        <dbReference type="SAM" id="MobiDB-lite"/>
    </source>
</evidence>
<dbReference type="SUPFAM" id="SSF57997">
    <property type="entry name" value="Tropomyosin"/>
    <property type="match status" value="1"/>
</dbReference>
<evidence type="ECO:0000259" key="4">
    <source>
        <dbReference type="Pfam" id="PF01576"/>
    </source>
</evidence>
<dbReference type="SUPFAM" id="SSF90257">
    <property type="entry name" value="Myosin rod fragments"/>
    <property type="match status" value="1"/>
</dbReference>
<keyword evidence="1 2" id="KW-0175">Coiled coil</keyword>
<dbReference type="InterPro" id="IPR002928">
    <property type="entry name" value="Myosin_tail"/>
</dbReference>
<protein>
    <recommendedName>
        <fullName evidence="4">Myosin tail domain-containing protein</fullName>
    </recommendedName>
</protein>
<reference evidence="5 6" key="1">
    <citation type="submission" date="2016-04" db="EMBL/GenBank/DDBJ databases">
        <title>The genome of Intoshia linei affirms orthonectids as highly simplified spiralians.</title>
        <authorList>
            <person name="Mikhailov K.V."/>
            <person name="Slusarev G.S."/>
            <person name="Nikitin M.A."/>
            <person name="Logacheva M.D."/>
            <person name="Penin A."/>
            <person name="Aleoshin V."/>
            <person name="Panchin Y.V."/>
        </authorList>
    </citation>
    <scope>NUCLEOTIDE SEQUENCE [LARGE SCALE GENOMIC DNA]</scope>
    <source>
        <strain evidence="5">Intl2013</strain>
        <tissue evidence="5">Whole animal</tissue>
    </source>
</reference>
<keyword evidence="6" id="KW-1185">Reference proteome</keyword>
<dbReference type="Pfam" id="PF01576">
    <property type="entry name" value="Myosin_tail_1"/>
    <property type="match status" value="1"/>
</dbReference>
<comment type="caution">
    <text evidence="5">The sequence shown here is derived from an EMBL/GenBank/DDBJ whole genome shotgun (WGS) entry which is preliminary data.</text>
</comment>
<organism evidence="5 6">
    <name type="scientific">Intoshia linei</name>
    <dbReference type="NCBI Taxonomy" id="1819745"/>
    <lineage>
        <taxon>Eukaryota</taxon>
        <taxon>Metazoa</taxon>
        <taxon>Spiralia</taxon>
        <taxon>Lophotrochozoa</taxon>
        <taxon>Mesozoa</taxon>
        <taxon>Orthonectida</taxon>
        <taxon>Rhopaluridae</taxon>
        <taxon>Intoshia</taxon>
    </lineage>
</organism>
<evidence type="ECO:0000256" key="1">
    <source>
        <dbReference type="ARBA" id="ARBA00023054"/>
    </source>
</evidence>
<dbReference type="EMBL" id="LWCA01000109">
    <property type="protein sequence ID" value="OAF70805.1"/>
    <property type="molecule type" value="Genomic_DNA"/>
</dbReference>
<feature type="domain" description="Myosin tail" evidence="4">
    <location>
        <begin position="311"/>
        <end position="657"/>
    </location>
</feature>
<proteinExistence type="predicted"/>
<evidence type="ECO:0000313" key="6">
    <source>
        <dbReference type="Proteomes" id="UP000078046"/>
    </source>
</evidence>
<evidence type="ECO:0000313" key="5">
    <source>
        <dbReference type="EMBL" id="OAF70805.1"/>
    </source>
</evidence>
<name>A0A177B989_9BILA</name>